<evidence type="ECO:0000313" key="9">
    <source>
        <dbReference type="Proteomes" id="UP001174909"/>
    </source>
</evidence>
<comment type="caution">
    <text evidence="8">The sequence shown here is derived from an EMBL/GenBank/DDBJ whole genome shotgun (WGS) entry which is preliminary data.</text>
</comment>
<dbReference type="GO" id="GO:0016020">
    <property type="term" value="C:membrane"/>
    <property type="evidence" value="ECO:0007669"/>
    <property type="project" value="UniProtKB-SubCell"/>
</dbReference>
<keyword evidence="3" id="KW-0677">Repeat</keyword>
<evidence type="ECO:0000256" key="6">
    <source>
        <dbReference type="SAM" id="Phobius"/>
    </source>
</evidence>
<feature type="domain" description="Notch ligand N-terminal" evidence="7">
    <location>
        <begin position="81"/>
        <end position="208"/>
    </location>
</feature>
<keyword evidence="2 6" id="KW-0812">Transmembrane</keyword>
<feature type="transmembrane region" description="Helical" evidence="6">
    <location>
        <begin position="316"/>
        <end position="342"/>
    </location>
</feature>
<evidence type="ECO:0000256" key="3">
    <source>
        <dbReference type="ARBA" id="ARBA00022737"/>
    </source>
</evidence>
<evidence type="ECO:0000256" key="1">
    <source>
        <dbReference type="ARBA" id="ARBA00022536"/>
    </source>
</evidence>
<accession>A0AA35SHH7</accession>
<evidence type="ECO:0000259" key="7">
    <source>
        <dbReference type="Pfam" id="PF07657"/>
    </source>
</evidence>
<name>A0AA35SHH7_GEOBA</name>
<dbReference type="GO" id="GO:0007219">
    <property type="term" value="P:Notch signaling pathway"/>
    <property type="evidence" value="ECO:0007669"/>
    <property type="project" value="InterPro"/>
</dbReference>
<dbReference type="Pfam" id="PF07657">
    <property type="entry name" value="MNNL"/>
    <property type="match status" value="1"/>
</dbReference>
<dbReference type="AlphaFoldDB" id="A0AA35SHH7"/>
<reference evidence="8" key="1">
    <citation type="submission" date="2023-03" db="EMBL/GenBank/DDBJ databases">
        <authorList>
            <person name="Steffen K."/>
            <person name="Cardenas P."/>
        </authorList>
    </citation>
    <scope>NUCLEOTIDE SEQUENCE</scope>
</reference>
<keyword evidence="1" id="KW-0245">EGF-like domain</keyword>
<dbReference type="EMBL" id="CASHTH010002413">
    <property type="protein sequence ID" value="CAI8029509.1"/>
    <property type="molecule type" value="Genomic_DNA"/>
</dbReference>
<proteinExistence type="predicted"/>
<evidence type="ECO:0000256" key="4">
    <source>
        <dbReference type="ARBA" id="ARBA00022989"/>
    </source>
</evidence>
<protein>
    <recommendedName>
        <fullName evidence="7">Notch ligand N-terminal domain-containing protein</fullName>
    </recommendedName>
</protein>
<dbReference type="InterPro" id="IPR011651">
    <property type="entry name" value="Notch_ligand_N"/>
</dbReference>
<dbReference type="Proteomes" id="UP001174909">
    <property type="component" value="Unassembled WGS sequence"/>
</dbReference>
<feature type="transmembrane region" description="Helical" evidence="6">
    <location>
        <begin position="56"/>
        <end position="75"/>
    </location>
</feature>
<feature type="region of interest" description="Disordered" evidence="5">
    <location>
        <begin position="274"/>
        <end position="295"/>
    </location>
</feature>
<organism evidence="8 9">
    <name type="scientific">Geodia barretti</name>
    <name type="common">Barrett's horny sponge</name>
    <dbReference type="NCBI Taxonomy" id="519541"/>
    <lineage>
        <taxon>Eukaryota</taxon>
        <taxon>Metazoa</taxon>
        <taxon>Porifera</taxon>
        <taxon>Demospongiae</taxon>
        <taxon>Heteroscleromorpha</taxon>
        <taxon>Tetractinellida</taxon>
        <taxon>Astrophorina</taxon>
        <taxon>Geodiidae</taxon>
        <taxon>Geodia</taxon>
    </lineage>
</organism>
<evidence type="ECO:0000256" key="5">
    <source>
        <dbReference type="SAM" id="MobiDB-lite"/>
    </source>
</evidence>
<sequence>MRAEGKLTLSTHVCTVFFDLCPRMRKRTTERREVRVYTGGRSDQYHKAGGMKPQETWSLTVLFISIATSGILLLVEAGYRFEILLVGYQNPFHRLTNGDYCEGQTQRNNPCDNAFIICIRHMGSPANVCDIDRLQTTLIERDSDNLMFREGQSIGGVQNPIAVSGVTWPRKIEIQVYVYDTDGRGNSISMNSDYVTEFIIHPDVNASTNGAYTEEFNEIDDPSSGQRRSLQLAFRLTCLPPHFGPDCSLLCNTSACYLTATTLQPGKTSFSSPDVLTPTITTMPVRPDKTRGSSSTLRPVITVARRPSEDQAPSPVSIGLICTGAILVITAIGIVVTLLVILKMKQMKKMYSQDLVASKEKFEDSQDQGNEGKFEEHLYDTVKTTSTFRTISTTSPPPVYAAVNAMYHIAQEDPDGMAMEKNISYARVDVERNVAYGVVVGQRSQHRPMMPLPDQ</sequence>
<dbReference type="Gene3D" id="2.60.40.3510">
    <property type="match status" value="1"/>
</dbReference>
<keyword evidence="4 6" id="KW-1133">Transmembrane helix</keyword>
<evidence type="ECO:0000256" key="2">
    <source>
        <dbReference type="ARBA" id="ARBA00022692"/>
    </source>
</evidence>
<gene>
    <name evidence="8" type="ORF">GBAR_LOCUS16763</name>
</gene>
<keyword evidence="6" id="KW-0472">Membrane</keyword>
<evidence type="ECO:0000313" key="8">
    <source>
        <dbReference type="EMBL" id="CAI8029509.1"/>
    </source>
</evidence>
<keyword evidence="9" id="KW-1185">Reference proteome</keyword>